<proteinExistence type="inferred from homology"/>
<organism evidence="4">
    <name type="scientific">Fagus sylvatica</name>
    <name type="common">Beechnut</name>
    <dbReference type="NCBI Taxonomy" id="28930"/>
    <lineage>
        <taxon>Eukaryota</taxon>
        <taxon>Viridiplantae</taxon>
        <taxon>Streptophyta</taxon>
        <taxon>Embryophyta</taxon>
        <taxon>Tracheophyta</taxon>
        <taxon>Spermatophyta</taxon>
        <taxon>Magnoliopsida</taxon>
        <taxon>eudicotyledons</taxon>
        <taxon>Gunneridae</taxon>
        <taxon>Pentapetalae</taxon>
        <taxon>rosids</taxon>
        <taxon>fabids</taxon>
        <taxon>Fagales</taxon>
        <taxon>Fagaceae</taxon>
        <taxon>Fagus</taxon>
    </lineage>
</organism>
<feature type="repeat" description="PPR" evidence="3">
    <location>
        <begin position="164"/>
        <end position="198"/>
    </location>
</feature>
<evidence type="ECO:0000256" key="3">
    <source>
        <dbReference type="PROSITE-ProRule" id="PRU00708"/>
    </source>
</evidence>
<comment type="similarity">
    <text evidence="1">Belongs to the PPR family. P subfamily.</text>
</comment>
<keyword evidence="2" id="KW-0677">Repeat</keyword>
<protein>
    <recommendedName>
        <fullName evidence="5">Pentacotripeptide-repeat region of PRORP domain-containing protein</fullName>
    </recommendedName>
</protein>
<dbReference type="PROSITE" id="PS51375">
    <property type="entry name" value="PPR"/>
    <property type="match status" value="1"/>
</dbReference>
<dbReference type="PANTHER" id="PTHR47941">
    <property type="entry name" value="PENTATRICOPEPTIDE REPEAT-CONTAINING PROTEIN 3, MITOCHONDRIAL"/>
    <property type="match status" value="1"/>
</dbReference>
<accession>A0A2N9FI41</accession>
<evidence type="ECO:0000256" key="2">
    <source>
        <dbReference type="ARBA" id="ARBA00022737"/>
    </source>
</evidence>
<dbReference type="Pfam" id="PF12854">
    <property type="entry name" value="PPR_1"/>
    <property type="match status" value="1"/>
</dbReference>
<evidence type="ECO:0000256" key="1">
    <source>
        <dbReference type="ARBA" id="ARBA00007626"/>
    </source>
</evidence>
<reference evidence="4" key="1">
    <citation type="submission" date="2018-02" db="EMBL/GenBank/DDBJ databases">
        <authorList>
            <person name="Cohen D.B."/>
            <person name="Kent A.D."/>
        </authorList>
    </citation>
    <scope>NUCLEOTIDE SEQUENCE</scope>
</reference>
<dbReference type="NCBIfam" id="TIGR00756">
    <property type="entry name" value="PPR"/>
    <property type="match status" value="1"/>
</dbReference>
<dbReference type="Gene3D" id="1.25.40.10">
    <property type="entry name" value="Tetratricopeptide repeat domain"/>
    <property type="match status" value="1"/>
</dbReference>
<name>A0A2N9FI41_FAGSY</name>
<dbReference type="InterPro" id="IPR002885">
    <property type="entry name" value="PPR_rpt"/>
</dbReference>
<evidence type="ECO:0000313" key="4">
    <source>
        <dbReference type="EMBL" id="SPC86775.1"/>
    </source>
</evidence>
<sequence>MNMKSLKLKHRQLLSLPSKPIISLLFQPSIAPFSSSTETSLPSNPTTNATLTQQEFTNINLLLPRLCLSDHLSTAINLTTTALLTNPPPKSLSLSILIHSLTSQPDMALSMSLLTRLKHNPISQTHLTPITTMLIASYFKQLKPKEAFKVFNWMVRPGSPCVLDVKVCGILVNGFCRIGMVLEALKVLREMVGVNLVPEREFAKWVYRGLLREARIKEAMELNEALGLVWDVGGDEAMKKVLGLLDCMIGNWIE</sequence>
<evidence type="ECO:0008006" key="5">
    <source>
        <dbReference type="Google" id="ProtNLM"/>
    </source>
</evidence>
<dbReference type="Pfam" id="PF01535">
    <property type="entry name" value="PPR"/>
    <property type="match status" value="1"/>
</dbReference>
<gene>
    <name evidence="4" type="ORF">FSB_LOCUS14657</name>
</gene>
<dbReference type="EMBL" id="OIVN01000876">
    <property type="protein sequence ID" value="SPC86775.1"/>
    <property type="molecule type" value="Genomic_DNA"/>
</dbReference>
<dbReference type="AlphaFoldDB" id="A0A2N9FI41"/>
<dbReference type="InterPro" id="IPR011990">
    <property type="entry name" value="TPR-like_helical_dom_sf"/>
</dbReference>